<dbReference type="EMBL" id="KD123469">
    <property type="protein sequence ID" value="EMS59237.1"/>
    <property type="molecule type" value="Genomic_DNA"/>
</dbReference>
<dbReference type="AlphaFoldDB" id="M7ZGN4"/>
<name>M7ZGN4_TRIUA</name>
<reference evidence="1" key="1">
    <citation type="journal article" date="2013" name="Nature">
        <title>Draft genome of the wheat A-genome progenitor Triticum urartu.</title>
        <authorList>
            <person name="Ling H.Q."/>
            <person name="Zhao S."/>
            <person name="Liu D."/>
            <person name="Wang J."/>
            <person name="Sun H."/>
            <person name="Zhang C."/>
            <person name="Fan H."/>
            <person name="Li D."/>
            <person name="Dong L."/>
            <person name="Tao Y."/>
            <person name="Gao C."/>
            <person name="Wu H."/>
            <person name="Li Y."/>
            <person name="Cui Y."/>
            <person name="Guo X."/>
            <person name="Zheng S."/>
            <person name="Wang B."/>
            <person name="Yu K."/>
            <person name="Liang Q."/>
            <person name="Yang W."/>
            <person name="Lou X."/>
            <person name="Chen J."/>
            <person name="Feng M."/>
            <person name="Jian J."/>
            <person name="Zhang X."/>
            <person name="Luo G."/>
            <person name="Jiang Y."/>
            <person name="Liu J."/>
            <person name="Wang Z."/>
            <person name="Sha Y."/>
            <person name="Zhang B."/>
            <person name="Wu H."/>
            <person name="Tang D."/>
            <person name="Shen Q."/>
            <person name="Xue P."/>
            <person name="Zou S."/>
            <person name="Wang X."/>
            <person name="Liu X."/>
            <person name="Wang F."/>
            <person name="Yang Y."/>
            <person name="An X."/>
            <person name="Dong Z."/>
            <person name="Zhang K."/>
            <person name="Zhang X."/>
            <person name="Luo M.C."/>
            <person name="Dvorak J."/>
            <person name="Tong Y."/>
            <person name="Wang J."/>
            <person name="Yang H."/>
            <person name="Li Z."/>
            <person name="Wang D."/>
            <person name="Zhang A."/>
            <person name="Wang J."/>
        </authorList>
    </citation>
    <scope>NUCLEOTIDE SEQUENCE</scope>
</reference>
<evidence type="ECO:0000313" key="1">
    <source>
        <dbReference type="EMBL" id="EMS59237.1"/>
    </source>
</evidence>
<gene>
    <name evidence="1" type="ORF">TRIUR3_20134</name>
</gene>
<sequence>MAFKSSNPAGVSQLSPSQALTVNEGYSFSQEDPIKLGISVTRHFDKVLTNPRVLGSSKLLLSRDVQCRQGRRWSGLGLLASEMSGRRSGDEAKVWMLAGSEKVLRRWRRAGGNRGRAEADEFLLVAAAVRTTSYCCSLARRQ</sequence>
<proteinExistence type="predicted"/>
<accession>M7ZGN4</accession>
<organism evidence="1">
    <name type="scientific">Triticum urartu</name>
    <name type="common">Red wild einkorn</name>
    <name type="synonym">Crithodium urartu</name>
    <dbReference type="NCBI Taxonomy" id="4572"/>
    <lineage>
        <taxon>Eukaryota</taxon>
        <taxon>Viridiplantae</taxon>
        <taxon>Streptophyta</taxon>
        <taxon>Embryophyta</taxon>
        <taxon>Tracheophyta</taxon>
        <taxon>Spermatophyta</taxon>
        <taxon>Magnoliopsida</taxon>
        <taxon>Liliopsida</taxon>
        <taxon>Poales</taxon>
        <taxon>Poaceae</taxon>
        <taxon>BOP clade</taxon>
        <taxon>Pooideae</taxon>
        <taxon>Triticodae</taxon>
        <taxon>Triticeae</taxon>
        <taxon>Triticinae</taxon>
        <taxon>Triticum</taxon>
    </lineage>
</organism>
<protein>
    <submittedName>
        <fullName evidence="1">Uncharacterized protein</fullName>
    </submittedName>
</protein>
<dbReference type="OMA" id="TSYCCSL"/>